<dbReference type="Gene3D" id="1.20.930.20">
    <property type="entry name" value="Adaptor protein Cbl, N-terminal domain"/>
    <property type="match status" value="2"/>
</dbReference>
<dbReference type="STRING" id="77586.A0A0D9XV22"/>
<evidence type="ECO:0000256" key="2">
    <source>
        <dbReference type="ARBA" id="ARBA00022679"/>
    </source>
</evidence>
<evidence type="ECO:0000313" key="10">
    <source>
        <dbReference type="Proteomes" id="UP000032180"/>
    </source>
</evidence>
<evidence type="ECO:0000256" key="6">
    <source>
        <dbReference type="PROSITE-ProRule" id="PRU10141"/>
    </source>
</evidence>
<dbReference type="SMART" id="SM00220">
    <property type="entry name" value="S_TKc"/>
    <property type="match status" value="1"/>
</dbReference>
<feature type="binding site" evidence="6">
    <location>
        <position position="836"/>
    </location>
    <ligand>
        <name>ATP</name>
        <dbReference type="ChEBI" id="CHEBI:30616"/>
    </ligand>
</feature>
<dbReference type="EnsemblPlants" id="LPERR11G18550.1">
    <property type="protein sequence ID" value="LPERR11G18550.1"/>
    <property type="gene ID" value="LPERR11G18550"/>
</dbReference>
<dbReference type="Gene3D" id="1.10.510.10">
    <property type="entry name" value="Transferase(Phosphotransferase) domain 1"/>
    <property type="match status" value="2"/>
</dbReference>
<dbReference type="Gramene" id="LPERR11G18550.1">
    <property type="protein sequence ID" value="LPERR11G18550.1"/>
    <property type="gene ID" value="LPERR11G18550"/>
</dbReference>
<keyword evidence="10" id="KW-1185">Reference proteome</keyword>
<dbReference type="InterPro" id="IPR017441">
    <property type="entry name" value="Protein_kinase_ATP_BS"/>
</dbReference>
<feature type="region of interest" description="Disordered" evidence="7">
    <location>
        <begin position="652"/>
        <end position="697"/>
    </location>
</feature>
<dbReference type="Proteomes" id="UP000032180">
    <property type="component" value="Chromosome 11"/>
</dbReference>
<reference evidence="9 10" key="1">
    <citation type="submission" date="2012-08" db="EMBL/GenBank/DDBJ databases">
        <title>Oryza genome evolution.</title>
        <authorList>
            <person name="Wing R.A."/>
        </authorList>
    </citation>
    <scope>NUCLEOTIDE SEQUENCE</scope>
</reference>
<feature type="domain" description="Protein kinase" evidence="8">
    <location>
        <begin position="258"/>
        <end position="625"/>
    </location>
</feature>
<evidence type="ECO:0000256" key="5">
    <source>
        <dbReference type="ARBA" id="ARBA00022840"/>
    </source>
</evidence>
<dbReference type="PROSITE" id="PS00107">
    <property type="entry name" value="PROTEIN_KINASE_ATP"/>
    <property type="match status" value="2"/>
</dbReference>
<dbReference type="PANTHER" id="PTHR46146">
    <property type="entry name" value="SERINE/THREONINE-PROTEIN KINASE-LIKE PROTEIN CCR4"/>
    <property type="match status" value="1"/>
</dbReference>
<dbReference type="InterPro" id="IPR001245">
    <property type="entry name" value="Ser-Thr/Tyr_kinase_cat_dom"/>
</dbReference>
<dbReference type="InterPro" id="IPR011009">
    <property type="entry name" value="Kinase-like_dom_sf"/>
</dbReference>
<dbReference type="InterPro" id="IPR000719">
    <property type="entry name" value="Prot_kinase_dom"/>
</dbReference>
<dbReference type="GO" id="GO:0004674">
    <property type="term" value="F:protein serine/threonine kinase activity"/>
    <property type="evidence" value="ECO:0007669"/>
    <property type="project" value="UniProtKB-KW"/>
</dbReference>
<keyword evidence="5 6" id="KW-0067">ATP-binding</keyword>
<name>A0A0D9XV22_9ORYZ</name>
<dbReference type="GO" id="GO:0005524">
    <property type="term" value="F:ATP binding"/>
    <property type="evidence" value="ECO:0007669"/>
    <property type="project" value="UniProtKB-UniRule"/>
</dbReference>
<reference evidence="10" key="2">
    <citation type="submission" date="2013-12" db="EMBL/GenBank/DDBJ databases">
        <authorList>
            <person name="Yu Y."/>
            <person name="Lee S."/>
            <person name="de Baynast K."/>
            <person name="Wissotski M."/>
            <person name="Liu L."/>
            <person name="Talag J."/>
            <person name="Goicoechea J."/>
            <person name="Angelova A."/>
            <person name="Jetty R."/>
            <person name="Kudrna D."/>
            <person name="Golser W."/>
            <person name="Rivera L."/>
            <person name="Zhang J."/>
            <person name="Wing R."/>
        </authorList>
    </citation>
    <scope>NUCLEOTIDE SEQUENCE</scope>
</reference>
<accession>A0A0D9XV22</accession>
<dbReference type="HOGENOM" id="CLU_284757_0_0_1"/>
<dbReference type="InterPro" id="IPR036537">
    <property type="entry name" value="Adaptor_Cbl_N_dom_sf"/>
</dbReference>
<dbReference type="PROSITE" id="PS50011">
    <property type="entry name" value="PROTEIN_KINASE_DOM"/>
    <property type="match status" value="2"/>
</dbReference>
<dbReference type="Gene3D" id="3.30.200.20">
    <property type="entry name" value="Phosphorylase Kinase, domain 1"/>
    <property type="match status" value="2"/>
</dbReference>
<feature type="compositionally biased region" description="Basic and acidic residues" evidence="7">
    <location>
        <begin position="542"/>
        <end position="551"/>
    </location>
</feature>
<evidence type="ECO:0000259" key="8">
    <source>
        <dbReference type="PROSITE" id="PS50011"/>
    </source>
</evidence>
<sequence length="960" mass="107147">MALWGGLGQAATVAQLVGVDIGGLISMIMQAAVTAQQNKKECDHAVGFLFSLLESRTSCCQIAMALWGGLGQAATVAQLVGADVGGLISMIIQAAMTAQQNKKECEQLARRVFMIAELLQHLQDPEVLQRPEIRRPLAGLDDTLREAHELVMVCQEKNAVYRLVMAGRQADRFRDVQSKIDSYLFVFPIISHIDVTRRLDRIYNILVPNDTSGTSTSVASIPQLPIPTFQDAAMIDWKKPHEVQEFDFKELAKATSNFAPDRKIGEGSFGRVYVGRLPDGREVAIKQLKQLSATSWWDGKVDFMTEITILSPIRYKHIVPLYGYCMLVREKRQLLPPFRKKKDEEHLIVYEYMANSSLDLHLYGSMSSPSPVTTSWKMRIEILLGVSRAIQYLQSYTERPVIHNDIKPSNILLDASWTPRLTDFGSALPWEGPDHIVDCVYGSIGYLAPDTYVSGALNLTTDIYSLGVVMLVVLTGKKAYYTQEPEETREEQDEEKREECEEEEHKKEKCTEKEEEREECEEEEPKRNEWKEKEEEGEESEEKYNTEESDKKYNSHNKLLVTFALPLIEAGELCKVLDRRPAREPTARQLEAVELVAQMAARCLRMQWQERPAISEVVANLETALELARCDGCACVVPSLSTCAVNFKYDEGGSNSSAEQEGVRAAGSPRHHDRRAAAAPAGSGGDASTGDPTAGLDDTLREAHGLVMACQEKGAMYRLVMAVRQADKFRDVQSRIDSYLLVFPFISHIGITRRVDQIYSILLPNNPTLPSPPSSGLQSEPQDAEEVDWKVPHGVEVFTMAALAAVTNNFDTEIGNGGFGKVYKGCLTGGQKVAIKRMHSPSLQGENPMMEGEEAFRAEITILSSLCQKHIVKLYGCCIAGEERFLVYEYMKNGTLDDHLHGPLPSSSPVAVSWRMRIGILLGVSRAIEYLQSYAKRPVIHRDMTSSHPTYCSMTLGRHV</sequence>
<feature type="region of interest" description="Disordered" evidence="7">
    <location>
        <begin position="483"/>
        <end position="551"/>
    </location>
</feature>
<keyword evidence="4" id="KW-0418">Kinase</keyword>
<protein>
    <recommendedName>
        <fullName evidence="8">Protein kinase domain-containing protein</fullName>
    </recommendedName>
</protein>
<reference evidence="9" key="3">
    <citation type="submission" date="2015-04" db="UniProtKB">
        <authorList>
            <consortium name="EnsemblPlants"/>
        </authorList>
    </citation>
    <scope>IDENTIFICATION</scope>
</reference>
<keyword evidence="2" id="KW-0808">Transferase</keyword>
<evidence type="ECO:0000256" key="1">
    <source>
        <dbReference type="ARBA" id="ARBA00022527"/>
    </source>
</evidence>
<dbReference type="Pfam" id="PF00069">
    <property type="entry name" value="Pkinase"/>
    <property type="match status" value="1"/>
</dbReference>
<dbReference type="GO" id="GO:0007166">
    <property type="term" value="P:cell surface receptor signaling pathway"/>
    <property type="evidence" value="ECO:0007669"/>
    <property type="project" value="InterPro"/>
</dbReference>
<dbReference type="InterPro" id="IPR008271">
    <property type="entry name" value="Ser/Thr_kinase_AS"/>
</dbReference>
<evidence type="ECO:0000313" key="9">
    <source>
        <dbReference type="EnsemblPlants" id="LPERR11G18550.1"/>
    </source>
</evidence>
<proteinExistence type="predicted"/>
<feature type="compositionally biased region" description="Acidic residues" evidence="7">
    <location>
        <begin position="484"/>
        <end position="493"/>
    </location>
</feature>
<evidence type="ECO:0000256" key="7">
    <source>
        <dbReference type="SAM" id="MobiDB-lite"/>
    </source>
</evidence>
<dbReference type="SUPFAM" id="SSF56112">
    <property type="entry name" value="Protein kinase-like (PK-like)"/>
    <property type="match status" value="2"/>
</dbReference>
<keyword evidence="1" id="KW-0723">Serine/threonine-protein kinase</keyword>
<dbReference type="AlphaFoldDB" id="A0A0D9XV22"/>
<feature type="compositionally biased region" description="Basic and acidic residues" evidence="7">
    <location>
        <begin position="494"/>
        <end position="514"/>
    </location>
</feature>
<feature type="binding site" evidence="6">
    <location>
        <position position="286"/>
    </location>
    <ligand>
        <name>ATP</name>
        <dbReference type="ChEBI" id="CHEBI:30616"/>
    </ligand>
</feature>
<dbReference type="InterPro" id="IPR059179">
    <property type="entry name" value="MLKL-like_MCAfunc"/>
</dbReference>
<dbReference type="eggNOG" id="KOG1187">
    <property type="taxonomic scope" value="Eukaryota"/>
</dbReference>
<organism evidence="9 10">
    <name type="scientific">Leersia perrieri</name>
    <dbReference type="NCBI Taxonomy" id="77586"/>
    <lineage>
        <taxon>Eukaryota</taxon>
        <taxon>Viridiplantae</taxon>
        <taxon>Streptophyta</taxon>
        <taxon>Embryophyta</taxon>
        <taxon>Tracheophyta</taxon>
        <taxon>Spermatophyta</taxon>
        <taxon>Magnoliopsida</taxon>
        <taxon>Liliopsida</taxon>
        <taxon>Poales</taxon>
        <taxon>Poaceae</taxon>
        <taxon>BOP clade</taxon>
        <taxon>Oryzoideae</taxon>
        <taxon>Oryzeae</taxon>
        <taxon>Oryzinae</taxon>
        <taxon>Leersia</taxon>
    </lineage>
</organism>
<dbReference type="PROSITE" id="PS00108">
    <property type="entry name" value="PROTEIN_KINASE_ST"/>
    <property type="match status" value="1"/>
</dbReference>
<dbReference type="PANTHER" id="PTHR46146:SF7">
    <property type="entry name" value="OS11G0664000 PROTEIN"/>
    <property type="match status" value="1"/>
</dbReference>
<feature type="domain" description="Protein kinase" evidence="8">
    <location>
        <begin position="808"/>
        <end position="960"/>
    </location>
</feature>
<evidence type="ECO:0000256" key="4">
    <source>
        <dbReference type="ARBA" id="ARBA00022777"/>
    </source>
</evidence>
<dbReference type="CDD" id="cd21037">
    <property type="entry name" value="MLKL_NTD"/>
    <property type="match status" value="2"/>
</dbReference>
<dbReference type="Pfam" id="PF07714">
    <property type="entry name" value="PK_Tyr_Ser-Thr"/>
    <property type="match status" value="1"/>
</dbReference>
<evidence type="ECO:0000256" key="3">
    <source>
        <dbReference type="ARBA" id="ARBA00022741"/>
    </source>
</evidence>
<dbReference type="InterPro" id="IPR045766">
    <property type="entry name" value="MCAfunc"/>
</dbReference>
<dbReference type="Pfam" id="PF19584">
    <property type="entry name" value="MCAfunc"/>
    <property type="match status" value="1"/>
</dbReference>
<feature type="compositionally biased region" description="Basic and acidic residues" evidence="7">
    <location>
        <begin position="524"/>
        <end position="534"/>
    </location>
</feature>
<keyword evidence="3 6" id="KW-0547">Nucleotide-binding</keyword>